<reference evidence="1" key="2">
    <citation type="submission" date="2013-09" db="EMBL/GenBank/DDBJ databases">
        <title>Draft genome sequence of Alistipes putredinis (DSM 17216).</title>
        <authorList>
            <person name="Sudarsanam P."/>
            <person name="Ley R."/>
            <person name="Guruge J."/>
            <person name="Turnbaugh P.J."/>
            <person name="Mahowald M."/>
            <person name="Liep D."/>
            <person name="Gordon J."/>
        </authorList>
    </citation>
    <scope>NUCLEOTIDE SEQUENCE</scope>
    <source>
        <strain evidence="1">DSM 17216</strain>
    </source>
</reference>
<evidence type="ECO:0008006" key="3">
    <source>
        <dbReference type="Google" id="ProtNLM"/>
    </source>
</evidence>
<dbReference type="HOGENOM" id="CLU_2344152_0_0_10"/>
<comment type="caution">
    <text evidence="1">The sequence shown here is derived from an EMBL/GenBank/DDBJ whole genome shotgun (WGS) entry which is preliminary data.</text>
</comment>
<accession>B0MXD6</accession>
<dbReference type="InterPro" id="IPR010921">
    <property type="entry name" value="Trp_repressor/repl_initiator"/>
</dbReference>
<protein>
    <recommendedName>
        <fullName evidence="3">Chromosomal replication initiator DnaA C-terminal domain-containing protein</fullName>
    </recommendedName>
</protein>
<dbReference type="AlphaFoldDB" id="B0MXD6"/>
<keyword evidence="2" id="KW-1185">Reference proteome</keyword>
<proteinExistence type="predicted"/>
<dbReference type="EMBL" id="ABFK02000020">
    <property type="protein sequence ID" value="EDS02114.1"/>
    <property type="molecule type" value="Genomic_DNA"/>
</dbReference>
<dbReference type="SUPFAM" id="SSF48295">
    <property type="entry name" value="TrpR-like"/>
    <property type="match status" value="1"/>
</dbReference>
<evidence type="ECO:0000313" key="2">
    <source>
        <dbReference type="Proteomes" id="UP000005819"/>
    </source>
</evidence>
<dbReference type="GO" id="GO:0043565">
    <property type="term" value="F:sequence-specific DNA binding"/>
    <property type="evidence" value="ECO:0007669"/>
    <property type="project" value="InterPro"/>
</dbReference>
<dbReference type="RefSeq" id="WP_004327666.1">
    <property type="nucleotide sequence ID" value="NZ_DS499577.1"/>
</dbReference>
<dbReference type="GeneID" id="73802242"/>
<dbReference type="Gene3D" id="1.10.1750.10">
    <property type="match status" value="1"/>
</dbReference>
<sequence length="100" mass="11773">MCKSELYRQILGTVSQETEISEERILSKAKNAEIVDARYLLVYFLWRQGFHAPVISSLMNFSRRPIEKMISQFDLRRKQSGKMFEMLLVRIASKLRPTCD</sequence>
<dbReference type="eggNOG" id="ENOG5033A8U">
    <property type="taxonomic scope" value="Bacteria"/>
</dbReference>
<dbReference type="OrthoDB" id="1097017at2"/>
<name>B0MXD6_9BACT</name>
<evidence type="ECO:0000313" key="1">
    <source>
        <dbReference type="EMBL" id="EDS02114.1"/>
    </source>
</evidence>
<organism evidence="1 2">
    <name type="scientific">Alistipes putredinis DSM 17216</name>
    <dbReference type="NCBI Taxonomy" id="445970"/>
    <lineage>
        <taxon>Bacteria</taxon>
        <taxon>Pseudomonadati</taxon>
        <taxon>Bacteroidota</taxon>
        <taxon>Bacteroidia</taxon>
        <taxon>Bacteroidales</taxon>
        <taxon>Rikenellaceae</taxon>
        <taxon>Alistipes</taxon>
    </lineage>
</organism>
<reference evidence="1" key="1">
    <citation type="submission" date="2007-10" db="EMBL/GenBank/DDBJ databases">
        <authorList>
            <person name="Fulton L."/>
            <person name="Clifton S."/>
            <person name="Fulton B."/>
            <person name="Xu J."/>
            <person name="Minx P."/>
            <person name="Pepin K.H."/>
            <person name="Johnson M."/>
            <person name="Thiruvilangam P."/>
            <person name="Bhonagiri V."/>
            <person name="Nash W.E."/>
            <person name="Mardis E.R."/>
            <person name="Wilson R.K."/>
        </authorList>
    </citation>
    <scope>NUCLEOTIDE SEQUENCE [LARGE SCALE GENOMIC DNA]</scope>
    <source>
        <strain evidence="1">DSM 17216</strain>
    </source>
</reference>
<dbReference type="Proteomes" id="UP000005819">
    <property type="component" value="Unassembled WGS sequence"/>
</dbReference>
<gene>
    <name evidence="1" type="ORF">ALIPUT_01633</name>
</gene>